<name>A0ABR6NKY9_9SPHN</name>
<keyword evidence="3" id="KW-1185">Reference proteome</keyword>
<evidence type="ECO:0000313" key="3">
    <source>
        <dbReference type="Proteomes" id="UP001138540"/>
    </source>
</evidence>
<reference evidence="2 3" key="1">
    <citation type="submission" date="2020-08" db="EMBL/GenBank/DDBJ databases">
        <title>Exploring microbial biodiversity for novel pathways involved in the catabolism of aromatic compounds derived from lignin.</title>
        <authorList>
            <person name="Elkins J."/>
        </authorList>
    </citation>
    <scope>NUCLEOTIDE SEQUENCE [LARGE SCALE GENOMIC DNA]</scope>
    <source>
        <strain evidence="2 3">B1D3A</strain>
    </source>
</reference>
<dbReference type="GO" id="GO:0003677">
    <property type="term" value="F:DNA binding"/>
    <property type="evidence" value="ECO:0007669"/>
    <property type="project" value="UniProtKB-KW"/>
</dbReference>
<evidence type="ECO:0000259" key="1">
    <source>
        <dbReference type="PROSITE" id="PS50995"/>
    </source>
</evidence>
<evidence type="ECO:0000313" key="2">
    <source>
        <dbReference type="EMBL" id="MBB5986829.1"/>
    </source>
</evidence>
<proteinExistence type="predicted"/>
<organism evidence="2 3">
    <name type="scientific">Sphingobium lignivorans</name>
    <dbReference type="NCBI Taxonomy" id="2735886"/>
    <lineage>
        <taxon>Bacteria</taxon>
        <taxon>Pseudomonadati</taxon>
        <taxon>Pseudomonadota</taxon>
        <taxon>Alphaproteobacteria</taxon>
        <taxon>Sphingomonadales</taxon>
        <taxon>Sphingomonadaceae</taxon>
        <taxon>Sphingobium</taxon>
    </lineage>
</organism>
<dbReference type="InterPro" id="IPR036388">
    <property type="entry name" value="WH-like_DNA-bd_sf"/>
</dbReference>
<accession>A0ABR6NKY9</accession>
<keyword evidence="2" id="KW-0238">DNA-binding</keyword>
<dbReference type="RefSeq" id="WP_260394895.1">
    <property type="nucleotide sequence ID" value="NZ_JACHKA010000001.1"/>
</dbReference>
<dbReference type="InterPro" id="IPR036390">
    <property type="entry name" value="WH_DNA-bd_sf"/>
</dbReference>
<dbReference type="InterPro" id="IPR000835">
    <property type="entry name" value="HTH_MarR-typ"/>
</dbReference>
<dbReference type="SUPFAM" id="SSF46785">
    <property type="entry name" value="Winged helix' DNA-binding domain"/>
    <property type="match status" value="1"/>
</dbReference>
<dbReference type="PANTHER" id="PTHR33164">
    <property type="entry name" value="TRANSCRIPTIONAL REGULATOR, MARR FAMILY"/>
    <property type="match status" value="1"/>
</dbReference>
<gene>
    <name evidence="2" type="ORF">HNP60_002803</name>
</gene>
<feature type="domain" description="HTH marR-type" evidence="1">
    <location>
        <begin position="21"/>
        <end position="154"/>
    </location>
</feature>
<dbReference type="Proteomes" id="UP001138540">
    <property type="component" value="Unassembled WGS sequence"/>
</dbReference>
<dbReference type="InterPro" id="IPR039422">
    <property type="entry name" value="MarR/SlyA-like"/>
</dbReference>
<dbReference type="SMART" id="SM00347">
    <property type="entry name" value="HTH_MARR"/>
    <property type="match status" value="1"/>
</dbReference>
<protein>
    <submittedName>
        <fullName evidence="2">DNA-binding MarR family transcriptional regulator</fullName>
    </submittedName>
</protein>
<dbReference type="EMBL" id="JACHKA010000001">
    <property type="protein sequence ID" value="MBB5986829.1"/>
    <property type="molecule type" value="Genomic_DNA"/>
</dbReference>
<sequence>MSNPSDPSETPQTLQSNLSEEAEMLHNILKLANRLMAPFSTFLAHEHRISLNEFRVMMQIGFYNTTASHELVELTGVNAMSISRAVATLERHGRVVTVPDPTNRRRKRLTLTAEGERLFRAMRPATDLVAQYLLSRLKPHEKAALDHILRTLIDTLEAKDEEGRSLFLEHTRPDRAVEP</sequence>
<dbReference type="PROSITE" id="PS50995">
    <property type="entry name" value="HTH_MARR_2"/>
    <property type="match status" value="1"/>
</dbReference>
<dbReference type="Gene3D" id="1.10.10.10">
    <property type="entry name" value="Winged helix-like DNA-binding domain superfamily/Winged helix DNA-binding domain"/>
    <property type="match status" value="1"/>
</dbReference>
<dbReference type="Pfam" id="PF12802">
    <property type="entry name" value="MarR_2"/>
    <property type="match status" value="1"/>
</dbReference>
<dbReference type="PANTHER" id="PTHR33164:SF43">
    <property type="entry name" value="HTH-TYPE TRANSCRIPTIONAL REPRESSOR YETL"/>
    <property type="match status" value="1"/>
</dbReference>
<comment type="caution">
    <text evidence="2">The sequence shown here is derived from an EMBL/GenBank/DDBJ whole genome shotgun (WGS) entry which is preliminary data.</text>
</comment>